<proteinExistence type="predicted"/>
<sequence length="17" mass="2026">MEISHEFSHPKLHLCMS</sequence>
<reference evidence="1" key="1">
    <citation type="submission" date="2018-02" db="EMBL/GenBank/DDBJ databases">
        <title>Rhizophora mucronata_Transcriptome.</title>
        <authorList>
            <person name="Meera S.P."/>
            <person name="Sreeshan A."/>
            <person name="Augustine A."/>
        </authorList>
    </citation>
    <scope>NUCLEOTIDE SEQUENCE</scope>
    <source>
        <tissue evidence="1">Leaf</tissue>
    </source>
</reference>
<evidence type="ECO:0000313" key="1">
    <source>
        <dbReference type="EMBL" id="MBX70637.1"/>
    </source>
</evidence>
<protein>
    <submittedName>
        <fullName evidence="1">Uncharacterized protein</fullName>
    </submittedName>
</protein>
<name>A0A2P2QUI4_RHIMU</name>
<dbReference type="EMBL" id="GGEC01090153">
    <property type="protein sequence ID" value="MBX70637.1"/>
    <property type="molecule type" value="Transcribed_RNA"/>
</dbReference>
<organism evidence="1">
    <name type="scientific">Rhizophora mucronata</name>
    <name type="common">Asiatic mangrove</name>
    <dbReference type="NCBI Taxonomy" id="61149"/>
    <lineage>
        <taxon>Eukaryota</taxon>
        <taxon>Viridiplantae</taxon>
        <taxon>Streptophyta</taxon>
        <taxon>Embryophyta</taxon>
        <taxon>Tracheophyta</taxon>
        <taxon>Spermatophyta</taxon>
        <taxon>Magnoliopsida</taxon>
        <taxon>eudicotyledons</taxon>
        <taxon>Gunneridae</taxon>
        <taxon>Pentapetalae</taxon>
        <taxon>rosids</taxon>
        <taxon>fabids</taxon>
        <taxon>Malpighiales</taxon>
        <taxon>Rhizophoraceae</taxon>
        <taxon>Rhizophora</taxon>
    </lineage>
</organism>
<accession>A0A2P2QUI4</accession>
<dbReference type="AlphaFoldDB" id="A0A2P2QUI4"/>